<evidence type="ECO:0000256" key="7">
    <source>
        <dbReference type="ARBA" id="ARBA00023264"/>
    </source>
</evidence>
<comment type="caution">
    <text evidence="10">Lacks conserved residue(s) required for the propagation of feature annotation.</text>
</comment>
<keyword evidence="1 10" id="KW-0444">Lipid biosynthesis</keyword>
<evidence type="ECO:0000256" key="5">
    <source>
        <dbReference type="ARBA" id="ARBA00023098"/>
    </source>
</evidence>
<dbReference type="NCBIfam" id="NF003199">
    <property type="entry name" value="PRK04169.1-3"/>
    <property type="match status" value="1"/>
</dbReference>
<dbReference type="NCBIfam" id="NF003197">
    <property type="entry name" value="PRK04169.1-1"/>
    <property type="match status" value="1"/>
</dbReference>
<evidence type="ECO:0000256" key="8">
    <source>
        <dbReference type="ARBA" id="ARBA00048318"/>
    </source>
</evidence>
<sequence length="231" mass="26250">MYDIKAWQHVFKLDPAKEISDNDLDSLCMSDTDAIMIGGTDNVTEDNVIHLMSRVRRYPLPLVLEISNIESIIPGFDFYFVPTVLNSKDTTYHNGMMHKALKQFGFMVNFDEVVLEGYLVLNPDSKVAQLTQSNTNIDIEDVEAYAQMVNEMYKLPLMYIEYSGQYGDIEKVEAASRLLTNTQLFYGGGITSIEQAREMAQYADTIIVGNIIYDDIKKAIKTVKIKKESNK</sequence>
<dbReference type="GO" id="GO:0000287">
    <property type="term" value="F:magnesium ion binding"/>
    <property type="evidence" value="ECO:0007669"/>
    <property type="project" value="UniProtKB-UniRule"/>
</dbReference>
<evidence type="ECO:0000313" key="11">
    <source>
        <dbReference type="EMBL" id="PNN20784.1"/>
    </source>
</evidence>
<comment type="function">
    <text evidence="10">Prenyltransferase that catalyzes in vivo the transfer of the heptaprenyl moiety of heptaprenyl pyrophosphate (HepPP; 35 carbon atoms) to the C3 hydroxyl of sn-glycerol-1-phosphate (G1P), producing heptaprenylglyceryl phosphate (HepGP). This reaction is an ether-bond-formation step in the biosynthesis of archaea-type G1P-based membrane lipids found in Bacillales.</text>
</comment>
<comment type="similarity">
    <text evidence="10">Belongs to the GGGP/HepGP synthase family. Group I subfamily.</text>
</comment>
<comment type="cofactor">
    <cofactor evidence="10">
        <name>Mg(2+)</name>
        <dbReference type="ChEBI" id="CHEBI:18420"/>
    </cofactor>
</comment>
<dbReference type="PANTHER" id="PTHR40029:SF2">
    <property type="entry name" value="HEPTAPRENYLGLYCERYL PHOSPHATE SYNTHASE"/>
    <property type="match status" value="1"/>
</dbReference>
<comment type="caution">
    <text evidence="11">The sequence shown here is derived from an EMBL/GenBank/DDBJ whole genome shotgun (WGS) entry which is preliminary data.</text>
</comment>
<keyword evidence="7 10" id="KW-1208">Phospholipid metabolism</keyword>
<comment type="pathway">
    <text evidence="10">Membrane lipid metabolism; glycerophospholipid metabolism.</text>
</comment>
<evidence type="ECO:0000256" key="4">
    <source>
        <dbReference type="ARBA" id="ARBA00022842"/>
    </source>
</evidence>
<gene>
    <name evidence="10" type="primary">pcrB</name>
    <name evidence="11" type="ORF">AL503_008290</name>
</gene>
<evidence type="ECO:0000256" key="1">
    <source>
        <dbReference type="ARBA" id="ARBA00022516"/>
    </source>
</evidence>
<dbReference type="EC" id="2.5.1.n9" evidence="9 10"/>
<dbReference type="RefSeq" id="WP_037551162.1">
    <property type="nucleotide sequence ID" value="NZ_CAJCFX010000025.1"/>
</dbReference>
<keyword evidence="5 10" id="KW-0443">Lipid metabolism</keyword>
<feature type="binding site" evidence="10">
    <location>
        <position position="40"/>
    </location>
    <ligand>
        <name>Mg(2+)</name>
        <dbReference type="ChEBI" id="CHEBI:18420"/>
    </ligand>
</feature>
<reference evidence="11 12" key="1">
    <citation type="submission" date="2017-12" db="EMBL/GenBank/DDBJ databases">
        <title>FDA dAtabase for Regulatory Grade micrObial Sequences (FDA-ARGOS): Supporting development and validation of Infectious Disease Dx tests.</title>
        <authorList>
            <person name="Hoffmann M."/>
            <person name="Allard M."/>
            <person name="Evans P."/>
            <person name="Brown E."/>
            <person name="Tallon L."/>
            <person name="Sadzewicz L."/>
            <person name="Sengamalay N."/>
            <person name="Ott S."/>
            <person name="Godinez A."/>
            <person name="Nagaraj S."/>
            <person name="Vavikolanu K."/>
            <person name="Aluvathingal J."/>
            <person name="Nadendla S."/>
            <person name="Sichtig H."/>
        </authorList>
    </citation>
    <scope>NUCLEOTIDE SEQUENCE [LARGE SCALE GENOMIC DNA]</scope>
    <source>
        <strain evidence="11 12">FDAARGOS_148</strain>
    </source>
</reference>
<dbReference type="InterPro" id="IPR039074">
    <property type="entry name" value="GGGP/HepGP_synthase_I"/>
</dbReference>
<evidence type="ECO:0000256" key="3">
    <source>
        <dbReference type="ARBA" id="ARBA00022723"/>
    </source>
</evidence>
<dbReference type="AlphaFoldDB" id="A0A2K0A6Z0"/>
<protein>
    <recommendedName>
        <fullName evidence="9 10">Heptaprenylglyceryl phosphate synthase</fullName>
        <shortName evidence="10">HepGP synthase</shortName>
        <ecNumber evidence="9 10">2.5.1.n9</ecNumber>
    </recommendedName>
    <alternativeName>
        <fullName evidence="10">Glycerol-1-phosphate heptaprenyltransferase</fullName>
    </alternativeName>
</protein>
<dbReference type="Gene3D" id="3.20.20.390">
    <property type="entry name" value="FMN-linked oxidoreductases"/>
    <property type="match status" value="1"/>
</dbReference>
<keyword evidence="4 10" id="KW-0460">Magnesium</keyword>
<dbReference type="InterPro" id="IPR038597">
    <property type="entry name" value="GGGP/HepGP_synthase_sf"/>
</dbReference>
<dbReference type="GO" id="GO:0120536">
    <property type="term" value="F:heptaprenylglyceryl phosphate synthase activity"/>
    <property type="evidence" value="ECO:0007669"/>
    <property type="project" value="UniProtKB-ARBA"/>
</dbReference>
<dbReference type="CDD" id="cd02812">
    <property type="entry name" value="PcrB_like"/>
    <property type="match status" value="1"/>
</dbReference>
<feature type="binding site" evidence="10">
    <location>
        <position position="14"/>
    </location>
    <ligand>
        <name>Mg(2+)</name>
        <dbReference type="ChEBI" id="CHEBI:18420"/>
    </ligand>
</feature>
<dbReference type="SUPFAM" id="SSF51395">
    <property type="entry name" value="FMN-linked oxidoreductases"/>
    <property type="match status" value="1"/>
</dbReference>
<feature type="binding site" evidence="10">
    <location>
        <begin position="159"/>
        <end position="164"/>
    </location>
    <ligand>
        <name>sn-glycerol 1-phosphate</name>
        <dbReference type="ChEBI" id="CHEBI:57685"/>
    </ligand>
</feature>
<evidence type="ECO:0000313" key="12">
    <source>
        <dbReference type="Proteomes" id="UP000053523"/>
    </source>
</evidence>
<dbReference type="PANTHER" id="PTHR40029">
    <property type="match status" value="1"/>
</dbReference>
<evidence type="ECO:0000256" key="6">
    <source>
        <dbReference type="ARBA" id="ARBA00023209"/>
    </source>
</evidence>
<dbReference type="FunFam" id="3.20.20.390:FF:000001">
    <property type="entry name" value="Heptaprenylglyceryl phosphate synthase"/>
    <property type="match status" value="1"/>
</dbReference>
<dbReference type="GO" id="GO:0046474">
    <property type="term" value="P:glycerophospholipid biosynthetic process"/>
    <property type="evidence" value="ECO:0007669"/>
    <property type="project" value="UniProtKB-UniRule"/>
</dbReference>
<dbReference type="UniPathway" id="UPA00940"/>
<dbReference type="HAMAP" id="MF_00112">
    <property type="entry name" value="GGGP_HepGP_synthase"/>
    <property type="match status" value="1"/>
</dbReference>
<proteinExistence type="inferred from homology"/>
<dbReference type="EMBL" id="LORN02000015">
    <property type="protein sequence ID" value="PNN20784.1"/>
    <property type="molecule type" value="Genomic_DNA"/>
</dbReference>
<keyword evidence="2 10" id="KW-0808">Transferase</keyword>
<evidence type="ECO:0000256" key="9">
    <source>
        <dbReference type="ARBA" id="ARBA00066888"/>
    </source>
</evidence>
<dbReference type="Pfam" id="PF01884">
    <property type="entry name" value="PcrB"/>
    <property type="match status" value="1"/>
</dbReference>
<keyword evidence="6 10" id="KW-0594">Phospholipid biosynthesis</keyword>
<accession>A0A2K0A6Z0</accession>
<dbReference type="Proteomes" id="UP000053523">
    <property type="component" value="Unassembled WGS sequence"/>
</dbReference>
<dbReference type="NCBIfam" id="NF003200">
    <property type="entry name" value="PRK04169.1-4"/>
    <property type="match status" value="1"/>
</dbReference>
<comment type="subunit">
    <text evidence="10">Homodimer.</text>
</comment>
<feature type="binding site" evidence="10">
    <location>
        <position position="12"/>
    </location>
    <ligand>
        <name>sn-glycerol 1-phosphate</name>
        <dbReference type="ChEBI" id="CHEBI:57685"/>
    </ligand>
</feature>
<name>A0A2K0A6Z0_STAHA</name>
<organism evidence="11 12">
    <name type="scientific">Staphylococcus haemolyticus</name>
    <dbReference type="NCBI Taxonomy" id="1283"/>
    <lineage>
        <taxon>Bacteria</taxon>
        <taxon>Bacillati</taxon>
        <taxon>Bacillota</taxon>
        <taxon>Bacilli</taxon>
        <taxon>Bacillales</taxon>
        <taxon>Staphylococcaceae</taxon>
        <taxon>Staphylococcus</taxon>
    </lineage>
</organism>
<dbReference type="InterPro" id="IPR008205">
    <property type="entry name" value="GGGP_HepGP_synthase"/>
</dbReference>
<dbReference type="NCBIfam" id="TIGR01768">
    <property type="entry name" value="GGGP-family"/>
    <property type="match status" value="1"/>
</dbReference>
<evidence type="ECO:0000256" key="2">
    <source>
        <dbReference type="ARBA" id="ARBA00022679"/>
    </source>
</evidence>
<evidence type="ECO:0000256" key="10">
    <source>
        <dbReference type="HAMAP-Rule" id="MF_00112"/>
    </source>
</evidence>
<keyword evidence="3 10" id="KW-0479">Metal-binding</keyword>
<feature type="binding site" evidence="10">
    <location>
        <begin position="209"/>
        <end position="210"/>
    </location>
    <ligand>
        <name>sn-glycerol 1-phosphate</name>
        <dbReference type="ChEBI" id="CHEBI:57685"/>
    </ligand>
</feature>
<feature type="binding site" evidence="10">
    <location>
        <position position="189"/>
    </location>
    <ligand>
        <name>sn-glycerol 1-phosphate</name>
        <dbReference type="ChEBI" id="CHEBI:57685"/>
    </ligand>
</feature>
<comment type="catalytic activity">
    <reaction evidence="8 10">
        <text>sn-glycerol 1-phosphate + all-trans-heptaprenyl diphosphate = 3-heptaprenyl-sn-glycero-1-phosphate + diphosphate</text>
        <dbReference type="Rhea" id="RHEA:33495"/>
        <dbReference type="ChEBI" id="CHEBI:33019"/>
        <dbReference type="ChEBI" id="CHEBI:57685"/>
        <dbReference type="ChEBI" id="CHEBI:58206"/>
        <dbReference type="ChEBI" id="CHEBI:64781"/>
        <dbReference type="EC" id="2.5.1.n9"/>
    </reaction>
</comment>